<proteinExistence type="inferred from homology"/>
<dbReference type="GeneID" id="84349950"/>
<dbReference type="GO" id="GO:0003899">
    <property type="term" value="F:DNA-directed RNA polymerase activity"/>
    <property type="evidence" value="ECO:0007669"/>
    <property type="project" value="UniProtKB-UniRule"/>
</dbReference>
<dbReference type="GO" id="GO:0003677">
    <property type="term" value="F:DNA binding"/>
    <property type="evidence" value="ECO:0007669"/>
    <property type="project" value="UniProtKB-UniRule"/>
</dbReference>
<evidence type="ECO:0000256" key="6">
    <source>
        <dbReference type="ARBA" id="ARBA00023163"/>
    </source>
</evidence>
<dbReference type="InterPro" id="IPR011263">
    <property type="entry name" value="DNA-dir_RNA_pol_RpoA/D/Rpb3"/>
</dbReference>
<dbReference type="RefSeq" id="YP_010933227.1">
    <property type="nucleotide sequence ID" value="NC_082075.1"/>
</dbReference>
<dbReference type="Pfam" id="PF03118">
    <property type="entry name" value="RNA_pol_A_CTD"/>
    <property type="match status" value="1"/>
</dbReference>
<keyword evidence="4 8" id="KW-0808">Transferase</keyword>
<dbReference type="GO" id="GO:0006351">
    <property type="term" value="P:DNA-templated transcription"/>
    <property type="evidence" value="ECO:0007669"/>
    <property type="project" value="UniProtKB-UniRule"/>
</dbReference>
<evidence type="ECO:0000256" key="5">
    <source>
        <dbReference type="ARBA" id="ARBA00022695"/>
    </source>
</evidence>
<dbReference type="SUPFAM" id="SSF56553">
    <property type="entry name" value="Insert subdomain of RNA polymerase alpha subunit"/>
    <property type="match status" value="1"/>
</dbReference>
<keyword evidence="5 8" id="KW-0548">Nucleotidyltransferase</keyword>
<dbReference type="SMART" id="SM00662">
    <property type="entry name" value="RPOLD"/>
    <property type="match status" value="1"/>
</dbReference>
<gene>
    <name evidence="8 10" type="primary">rpoA</name>
</gene>
<feature type="region of interest" description="Alpha N-terminal domain (alpha-NTD)" evidence="8">
    <location>
        <begin position="1"/>
        <end position="249"/>
    </location>
</feature>
<comment type="function">
    <text evidence="1 8">DNA-dependent RNA polymerase catalyzes the transcription of DNA into RNA using the four ribonucleoside triphosphates as substrates.</text>
</comment>
<dbReference type="Pfam" id="PF01193">
    <property type="entry name" value="RNA_pol_L"/>
    <property type="match status" value="1"/>
</dbReference>
<feature type="domain" description="DNA-directed RNA polymerase RpoA/D/Rpb3-type" evidence="9">
    <location>
        <begin position="29"/>
        <end position="233"/>
    </location>
</feature>
<comment type="subcellular location">
    <subcellularLocation>
        <location evidence="8">Plastid</location>
        <location evidence="8">Chloroplast</location>
    </subcellularLocation>
</comment>
<dbReference type="AlphaFoldDB" id="A0A2H4G553"/>
<evidence type="ECO:0000256" key="3">
    <source>
        <dbReference type="ARBA" id="ARBA00022478"/>
    </source>
</evidence>
<dbReference type="SUPFAM" id="SSF55257">
    <property type="entry name" value="RBP11-like subunits of RNA polymerase"/>
    <property type="match status" value="1"/>
</dbReference>
<evidence type="ECO:0000256" key="2">
    <source>
        <dbReference type="ARBA" id="ARBA00007123"/>
    </source>
</evidence>
<name>A0A2H4G553_NITHY</name>
<dbReference type="Gene3D" id="2.170.120.12">
    <property type="entry name" value="DNA-directed RNA polymerase, insert domain"/>
    <property type="match status" value="1"/>
</dbReference>
<dbReference type="GO" id="GO:0046983">
    <property type="term" value="F:protein dimerization activity"/>
    <property type="evidence" value="ECO:0007669"/>
    <property type="project" value="InterPro"/>
</dbReference>
<dbReference type="CDD" id="cd06928">
    <property type="entry name" value="RNAP_alpha_NTD"/>
    <property type="match status" value="1"/>
</dbReference>
<keyword evidence="6 8" id="KW-0804">Transcription</keyword>
<dbReference type="GO" id="GO:0000428">
    <property type="term" value="C:DNA-directed RNA polymerase complex"/>
    <property type="evidence" value="ECO:0007669"/>
    <property type="project" value="UniProtKB-KW"/>
</dbReference>
<dbReference type="NCBIfam" id="TIGR02027">
    <property type="entry name" value="rpoA"/>
    <property type="match status" value="1"/>
</dbReference>
<evidence type="ECO:0000256" key="4">
    <source>
        <dbReference type="ARBA" id="ARBA00022679"/>
    </source>
</evidence>
<dbReference type="InterPro" id="IPR036643">
    <property type="entry name" value="RNApol_insert_sf"/>
</dbReference>
<keyword evidence="10" id="KW-0150">Chloroplast</keyword>
<dbReference type="HAMAP" id="MF_00059">
    <property type="entry name" value="RNApol_bact_RpoA"/>
    <property type="match status" value="1"/>
</dbReference>
<protein>
    <recommendedName>
        <fullName evidence="8">DNA-directed RNA polymerase subunit alpha</fullName>
        <shortName evidence="8">PEP</shortName>
        <ecNumber evidence="8">2.7.7.6</ecNumber>
    </recommendedName>
    <alternativeName>
        <fullName evidence="8">Plastid-encoded RNA polymerase subunit alpha</fullName>
        <shortName evidence="8">RNA polymerase subunit alpha</shortName>
    </alternativeName>
</protein>
<dbReference type="SUPFAM" id="SSF47789">
    <property type="entry name" value="C-terminal domain of RNA polymerase alpha subunit"/>
    <property type="match status" value="1"/>
</dbReference>
<comment type="similarity">
    <text evidence="2 8">Belongs to the RNA polymerase alpha chain family.</text>
</comment>
<comment type="domain">
    <text evidence="8">The N-terminal domain is essential for RNAP assembly and basal transcription, whereas the C-terminal domain is involved in interaction with transcriptional regulators and with upstream promoter elements.</text>
</comment>
<dbReference type="EMBL" id="KX306884">
    <property type="protein sequence ID" value="APP89432.1"/>
    <property type="molecule type" value="Genomic_DNA"/>
</dbReference>
<comment type="catalytic activity">
    <reaction evidence="7 8">
        <text>RNA(n) + a ribonucleoside 5'-triphosphate = RNA(n+1) + diphosphate</text>
        <dbReference type="Rhea" id="RHEA:21248"/>
        <dbReference type="Rhea" id="RHEA-COMP:14527"/>
        <dbReference type="Rhea" id="RHEA-COMP:17342"/>
        <dbReference type="ChEBI" id="CHEBI:33019"/>
        <dbReference type="ChEBI" id="CHEBI:61557"/>
        <dbReference type="ChEBI" id="CHEBI:140395"/>
        <dbReference type="EC" id="2.7.7.6"/>
    </reaction>
</comment>
<evidence type="ECO:0000313" key="10">
    <source>
        <dbReference type="EMBL" id="APP89432.1"/>
    </source>
</evidence>
<keyword evidence="10" id="KW-0934">Plastid</keyword>
<accession>A0A2H4G553</accession>
<dbReference type="FunFam" id="2.170.120.12:FF:000001">
    <property type="entry name" value="DNA-directed RNA polymerase subunit alpha"/>
    <property type="match status" value="1"/>
</dbReference>
<dbReference type="InterPro" id="IPR011262">
    <property type="entry name" value="DNA-dir_RNA_pol_insert"/>
</dbReference>
<evidence type="ECO:0000256" key="1">
    <source>
        <dbReference type="ARBA" id="ARBA00004026"/>
    </source>
</evidence>
<geneLocation type="chloroplast" evidence="10"/>
<dbReference type="EC" id="2.7.7.6" evidence="8"/>
<comment type="subunit">
    <text evidence="8">In plastids the minimal PEP RNA polymerase catalytic core is composed of four subunits: alpha, beta, beta', and beta''. When a (nuclear-encoded) sigma factor is associated with the core the holoenzyme is formed, which can initiate transcription.</text>
</comment>
<sequence length="353" mass="40779">MIQYITENCDQIIQWKCLESKIESQRIHYGRFAIAPLNRGQANTLGVTLRRTLLADLEGISITSVKFENIKHEYSTLIGIRESVQDILLNLKEIVFQGIPKKTQKGFIFVKGPKKITTADIRTDPCIQVIDSNQIIAHLTESIDFRIELTIEKSCGYRLQDERELPQGVFSVDAVFMPVRNVNYSIHPIEQRGDLKKELLVLEIWTNGSITPKEALYQTSQKLLNIFLSLAKFSESKLEVKDKVNFFARKKEEIFLTQSYKSKISLKHEIPNDLPYKDILINKLELSARAYNCLKSAQVNTLFDLLNFSQEDLLKIKNFGKRSAQQVIDALEKYLNIKFSKKTSEKFWLQLKK</sequence>
<organism evidence="10">
    <name type="scientific">Nitella hyalina</name>
    <name type="common">Many-branched stonewort</name>
    <dbReference type="NCBI Taxonomy" id="181804"/>
    <lineage>
        <taxon>Eukaryota</taxon>
        <taxon>Viridiplantae</taxon>
        <taxon>Streptophyta</taxon>
        <taxon>Charophyceae</taxon>
        <taxon>Charales</taxon>
        <taxon>Characeae</taxon>
        <taxon>Nitella</taxon>
    </lineage>
</organism>
<dbReference type="InterPro" id="IPR011773">
    <property type="entry name" value="DNA-dir_RpoA"/>
</dbReference>
<evidence type="ECO:0000256" key="8">
    <source>
        <dbReference type="HAMAP-Rule" id="MF_00059"/>
    </source>
</evidence>
<feature type="region of interest" description="Alpha C-terminal domain (alpha-CTD)" evidence="8">
    <location>
        <begin position="274"/>
        <end position="353"/>
    </location>
</feature>
<keyword evidence="3 8" id="KW-0240">DNA-directed RNA polymerase</keyword>
<dbReference type="Gene3D" id="1.10.150.20">
    <property type="entry name" value="5' to 3' exonuclease, C-terminal subdomain"/>
    <property type="match status" value="1"/>
</dbReference>
<dbReference type="InterPro" id="IPR011260">
    <property type="entry name" value="RNAP_asu_C"/>
</dbReference>
<dbReference type="Gene3D" id="3.30.1360.10">
    <property type="entry name" value="RNA polymerase, RBP11-like subunit"/>
    <property type="match status" value="1"/>
</dbReference>
<evidence type="ECO:0000259" key="9">
    <source>
        <dbReference type="SMART" id="SM00662"/>
    </source>
</evidence>
<reference evidence="10" key="1">
    <citation type="submission" date="2016-05" db="EMBL/GenBank/DDBJ databases">
        <authorList>
            <person name="Lavstsen T."/>
            <person name="Jespersen J.S."/>
        </authorList>
    </citation>
    <scope>NUCLEOTIDE SEQUENCE</scope>
</reference>
<dbReference type="GO" id="GO:0009507">
    <property type="term" value="C:chloroplast"/>
    <property type="evidence" value="ECO:0007669"/>
    <property type="project" value="UniProtKB-SubCell"/>
</dbReference>
<dbReference type="Pfam" id="PF01000">
    <property type="entry name" value="RNA_pol_A_bac"/>
    <property type="match status" value="1"/>
</dbReference>
<dbReference type="InterPro" id="IPR036603">
    <property type="entry name" value="RBP11-like"/>
</dbReference>
<evidence type="ECO:0000256" key="7">
    <source>
        <dbReference type="ARBA" id="ARBA00048552"/>
    </source>
</evidence>